<dbReference type="InterPro" id="IPR011639">
    <property type="entry name" value="MethylTrfase_TaqI-like_dom"/>
</dbReference>
<feature type="domain" description="DUF7814" evidence="11">
    <location>
        <begin position="168"/>
        <end position="301"/>
    </location>
</feature>
<dbReference type="Proteomes" id="UP000178892">
    <property type="component" value="Unassembled WGS sequence"/>
</dbReference>
<dbReference type="PANTHER" id="PTHR33841:SF1">
    <property type="entry name" value="DNA METHYLTRANSFERASE A"/>
    <property type="match status" value="1"/>
</dbReference>
<evidence type="ECO:0000259" key="10">
    <source>
        <dbReference type="Pfam" id="PF12950"/>
    </source>
</evidence>
<dbReference type="GO" id="GO:0003677">
    <property type="term" value="F:DNA binding"/>
    <property type="evidence" value="ECO:0007669"/>
    <property type="project" value="UniProtKB-KW"/>
</dbReference>
<dbReference type="SUPFAM" id="SSF116734">
    <property type="entry name" value="DNA methylase specificity domain"/>
    <property type="match status" value="1"/>
</dbReference>
<keyword evidence="2" id="KW-0489">Methyltransferase</keyword>
<organism evidence="12 13">
    <name type="scientific">Candidatus Doudnabacteria bacterium RIFCSPHIGHO2_01_FULL_46_24</name>
    <dbReference type="NCBI Taxonomy" id="1817825"/>
    <lineage>
        <taxon>Bacteria</taxon>
        <taxon>Candidatus Doudnaibacteriota</taxon>
    </lineage>
</organism>
<evidence type="ECO:0000256" key="4">
    <source>
        <dbReference type="ARBA" id="ARBA00022691"/>
    </source>
</evidence>
<keyword evidence="6" id="KW-0238">DNA-binding</keyword>
<feature type="domain" description="TaqI-like C-terminal specificity" evidence="10">
    <location>
        <begin position="887"/>
        <end position="1035"/>
    </location>
</feature>
<dbReference type="Pfam" id="PF07669">
    <property type="entry name" value="Eco57I"/>
    <property type="match status" value="1"/>
</dbReference>
<dbReference type="AlphaFoldDB" id="A0A1F5NVY6"/>
<reference evidence="12 13" key="1">
    <citation type="journal article" date="2016" name="Nat. Commun.">
        <title>Thousands of microbial genomes shed light on interconnected biogeochemical processes in an aquifer system.</title>
        <authorList>
            <person name="Anantharaman K."/>
            <person name="Brown C.T."/>
            <person name="Hug L.A."/>
            <person name="Sharon I."/>
            <person name="Castelle C.J."/>
            <person name="Probst A.J."/>
            <person name="Thomas B.C."/>
            <person name="Singh A."/>
            <person name="Wilkins M.J."/>
            <person name="Karaoz U."/>
            <person name="Brodie E.L."/>
            <person name="Williams K.H."/>
            <person name="Hubbard S.S."/>
            <person name="Banfield J.F."/>
        </authorList>
    </citation>
    <scope>NUCLEOTIDE SEQUENCE [LARGE SCALE GENOMIC DNA]</scope>
</reference>
<keyword evidence="3" id="KW-0808">Transferase</keyword>
<name>A0A1F5NVY6_9BACT</name>
<evidence type="ECO:0000256" key="5">
    <source>
        <dbReference type="ARBA" id="ARBA00022747"/>
    </source>
</evidence>
<dbReference type="PANTHER" id="PTHR33841">
    <property type="entry name" value="DNA METHYLTRANSFERASE YEEA-RELATED"/>
    <property type="match status" value="1"/>
</dbReference>
<evidence type="ECO:0000313" key="12">
    <source>
        <dbReference type="EMBL" id="OGE81744.1"/>
    </source>
</evidence>
<dbReference type="GO" id="GO:0032259">
    <property type="term" value="P:methylation"/>
    <property type="evidence" value="ECO:0007669"/>
    <property type="project" value="UniProtKB-KW"/>
</dbReference>
<dbReference type="InterPro" id="IPR050953">
    <property type="entry name" value="N4_N6_ade-DNA_methylase"/>
</dbReference>
<accession>A0A1F5NVY6</accession>
<dbReference type="Pfam" id="PF25120">
    <property type="entry name" value="DUF7814"/>
    <property type="match status" value="1"/>
</dbReference>
<dbReference type="STRING" id="1817825.A2720_03350"/>
<proteinExistence type="predicted"/>
<feature type="coiled-coil region" evidence="8">
    <location>
        <begin position="1058"/>
        <end position="1085"/>
    </location>
</feature>
<keyword evidence="5" id="KW-0680">Restriction system</keyword>
<dbReference type="InterPro" id="IPR056716">
    <property type="entry name" value="DUF7814"/>
</dbReference>
<evidence type="ECO:0000256" key="8">
    <source>
        <dbReference type="SAM" id="Coils"/>
    </source>
</evidence>
<feature type="domain" description="Type II methyltransferase M.TaqI-like" evidence="9">
    <location>
        <begin position="512"/>
        <end position="754"/>
    </location>
</feature>
<gene>
    <name evidence="12" type="ORF">A2720_03350</name>
</gene>
<sequence>MKFDEIYNQEDFLKFLVDFLPDDFVAMDEDIVIDQRRYKEINQARIIGTCGTLDLQVLEMSHDNENDPRVAIATDAFKILADHWIHKALVVFKSNNSDNYRFSYLTISLDLNERNKPVKRYSNARRYSFFLGPGAKVNTPTKFLMRQGRVTNLEDLQNRFSLEVVNKEFYKKISESFVKLVGGTLGTEKNKKTHKSLLQLPSESERSQVSVEFAVRLIGRLIFCWFLREKKGQSGSALMPKELLSLEAISKYRDYYHAVLEPIFFEVLNKEAKSRLQAYTEGAFSQIPYLNGGLFSPHEADYYKRRGDEQSIFHNTLVIPDEWFKDFFVILESYNFTIDENTSFDEELSIDPEMLGRVFENLLAEINPETGESARKSSGSYYTPRVIVDYMVDESVLIYLKRSTGIDENKLRALISYDLADDAQYQLNESEKERITDALAGLKVLDPACGSGAFPIGALQKIVYILQQIDRNGQLWFKKQIMDASPEIRRVIEREFGHKNFDYIRKLGVIRENIYGVDIQPIATEISRLRCFLTLIVDERIDEALENRGIEPLPNLDFKFVTANSLIGLPEEKTTTLFKDTDGIKNLKDLRNQFFNATNTERHQLKDQFKEIQKQMLMRMIQMKNADDATHMLSTWDPFSNKASRWFDPEWMFGIEDGFDIIIANPPYLKERDNKKVFETINSSEFGKKYHQGKMDFWFYFLHKAIDLVKEHGAISYITSRYWLNSTGARKLIKRVLDELSFVKFVDIGKLKVFDAVAGQHMVAVYEKAKAEKYFTYKKLQNDLSDIASDHDTQNVTITRFLNSAVFSEHHEIILDDSSIKLSGTTSLGGIVNISQGVVEAPDKISRKQAEKHKKSDVSAGEGVFVLSQREFDQIAPNESETSVIRKYLDSSDVYRYGISWRGKYLIYSDGKVKEMIRQDVKFSRIRKHLDRYSDFITSSNKPYGLHRPRDIEYFTNPKIVIKGMFVKNEFAYDDENYFVGFSFSSIVQKDQDYDLKYILAVLNSAFALNWFYKNGKKRGAGVDIGVAKLRQFPIKIASADEQRPLIELVDKILKITKTDAYLENDEKQKQVKEYEEQIDELVYKLYGLTPEKIKIIEGN</sequence>
<evidence type="ECO:0000259" key="11">
    <source>
        <dbReference type="Pfam" id="PF25120"/>
    </source>
</evidence>
<evidence type="ECO:0000256" key="3">
    <source>
        <dbReference type="ARBA" id="ARBA00022679"/>
    </source>
</evidence>
<comment type="caution">
    <text evidence="12">The sequence shown here is derived from an EMBL/GenBank/DDBJ whole genome shotgun (WGS) entry which is preliminary data.</text>
</comment>
<dbReference type="SUPFAM" id="SSF53335">
    <property type="entry name" value="S-adenosyl-L-methionine-dependent methyltransferases"/>
    <property type="match status" value="1"/>
</dbReference>
<dbReference type="InterPro" id="IPR029063">
    <property type="entry name" value="SAM-dependent_MTases_sf"/>
</dbReference>
<dbReference type="PROSITE" id="PS00092">
    <property type="entry name" value="N6_MTASE"/>
    <property type="match status" value="1"/>
</dbReference>
<dbReference type="EMBL" id="MFEL01000005">
    <property type="protein sequence ID" value="OGE81744.1"/>
    <property type="molecule type" value="Genomic_DNA"/>
</dbReference>
<evidence type="ECO:0000256" key="7">
    <source>
        <dbReference type="ARBA" id="ARBA00047942"/>
    </source>
</evidence>
<evidence type="ECO:0000256" key="1">
    <source>
        <dbReference type="ARBA" id="ARBA00011900"/>
    </source>
</evidence>
<dbReference type="GO" id="GO:0009007">
    <property type="term" value="F:site-specific DNA-methyltransferase (adenine-specific) activity"/>
    <property type="evidence" value="ECO:0007669"/>
    <property type="project" value="UniProtKB-EC"/>
</dbReference>
<keyword evidence="8" id="KW-0175">Coiled coil</keyword>
<dbReference type="Pfam" id="PF12950">
    <property type="entry name" value="TaqI_C"/>
    <property type="match status" value="1"/>
</dbReference>
<protein>
    <recommendedName>
        <fullName evidence="1">site-specific DNA-methyltransferase (adenine-specific)</fullName>
        <ecNumber evidence="1">2.1.1.72</ecNumber>
    </recommendedName>
</protein>
<evidence type="ECO:0000259" key="9">
    <source>
        <dbReference type="Pfam" id="PF07669"/>
    </source>
</evidence>
<evidence type="ECO:0000313" key="13">
    <source>
        <dbReference type="Proteomes" id="UP000178892"/>
    </source>
</evidence>
<comment type="catalytic activity">
    <reaction evidence="7">
        <text>a 2'-deoxyadenosine in DNA + S-adenosyl-L-methionine = an N(6)-methyl-2'-deoxyadenosine in DNA + S-adenosyl-L-homocysteine + H(+)</text>
        <dbReference type="Rhea" id="RHEA:15197"/>
        <dbReference type="Rhea" id="RHEA-COMP:12418"/>
        <dbReference type="Rhea" id="RHEA-COMP:12419"/>
        <dbReference type="ChEBI" id="CHEBI:15378"/>
        <dbReference type="ChEBI" id="CHEBI:57856"/>
        <dbReference type="ChEBI" id="CHEBI:59789"/>
        <dbReference type="ChEBI" id="CHEBI:90615"/>
        <dbReference type="ChEBI" id="CHEBI:90616"/>
        <dbReference type="EC" id="2.1.1.72"/>
    </reaction>
</comment>
<evidence type="ECO:0000256" key="6">
    <source>
        <dbReference type="ARBA" id="ARBA00023125"/>
    </source>
</evidence>
<dbReference type="InterPro" id="IPR025931">
    <property type="entry name" value="TaqI_C"/>
</dbReference>
<dbReference type="PRINTS" id="PR00507">
    <property type="entry name" value="N12N6MTFRASE"/>
</dbReference>
<dbReference type="GO" id="GO:0009307">
    <property type="term" value="P:DNA restriction-modification system"/>
    <property type="evidence" value="ECO:0007669"/>
    <property type="project" value="UniProtKB-KW"/>
</dbReference>
<dbReference type="Gene3D" id="3.40.50.150">
    <property type="entry name" value="Vaccinia Virus protein VP39"/>
    <property type="match status" value="1"/>
</dbReference>
<dbReference type="InterPro" id="IPR002052">
    <property type="entry name" value="DNA_methylase_N6_adenine_CS"/>
</dbReference>
<keyword evidence="4" id="KW-0949">S-adenosyl-L-methionine</keyword>
<dbReference type="EC" id="2.1.1.72" evidence="1"/>
<evidence type="ECO:0000256" key="2">
    <source>
        <dbReference type="ARBA" id="ARBA00022603"/>
    </source>
</evidence>